<feature type="domain" description="CR-type" evidence="19">
    <location>
        <begin position="236"/>
        <end position="314"/>
    </location>
</feature>
<dbReference type="Proteomes" id="UP000009192">
    <property type="component" value="Unassembled WGS sequence"/>
</dbReference>
<evidence type="ECO:0000256" key="10">
    <source>
        <dbReference type="ARBA" id="ARBA00022990"/>
    </source>
</evidence>
<dbReference type="InterPro" id="IPR008971">
    <property type="entry name" value="HSP40/DnaJ_pept-bd"/>
</dbReference>
<protein>
    <recommendedName>
        <fullName evidence="15">DnaJ homolog l(2)tid, mitochondrial</fullName>
    </recommendedName>
    <alternativeName>
        <fullName evidence="14">Protein lethal(2)tumorous imaginal discs</fullName>
    </alternativeName>
</protein>
<reference evidence="20 21" key="1">
    <citation type="journal article" date="2007" name="Nature">
        <title>Evolution of genes and genomes on the Drosophila phylogeny.</title>
        <authorList>
            <consortium name="Drosophila 12 Genomes Consortium"/>
            <person name="Clark A.G."/>
            <person name="Eisen M.B."/>
            <person name="Smith D.R."/>
            <person name="Bergman C.M."/>
            <person name="Oliver B."/>
            <person name="Markow T.A."/>
            <person name="Kaufman T.C."/>
            <person name="Kellis M."/>
            <person name="Gelbart W."/>
            <person name="Iyer V.N."/>
            <person name="Pollard D.A."/>
            <person name="Sackton T.B."/>
            <person name="Larracuente A.M."/>
            <person name="Singh N.D."/>
            <person name="Abad J.P."/>
            <person name="Abt D.N."/>
            <person name="Adryan B."/>
            <person name="Aguade M."/>
            <person name="Akashi H."/>
            <person name="Anderson W.W."/>
            <person name="Aquadro C.F."/>
            <person name="Ardell D.H."/>
            <person name="Arguello R."/>
            <person name="Artieri C.G."/>
            <person name="Barbash D.A."/>
            <person name="Barker D."/>
            <person name="Barsanti P."/>
            <person name="Batterham P."/>
            <person name="Batzoglou S."/>
            <person name="Begun D."/>
            <person name="Bhutkar A."/>
            <person name="Blanco E."/>
            <person name="Bosak S.A."/>
            <person name="Bradley R.K."/>
            <person name="Brand A.D."/>
            <person name="Brent M.R."/>
            <person name="Brooks A.N."/>
            <person name="Brown R.H."/>
            <person name="Butlin R.K."/>
            <person name="Caggese C."/>
            <person name="Calvi B.R."/>
            <person name="Bernardo de Carvalho A."/>
            <person name="Caspi A."/>
            <person name="Castrezana S."/>
            <person name="Celniker S.E."/>
            <person name="Chang J.L."/>
            <person name="Chapple C."/>
            <person name="Chatterji S."/>
            <person name="Chinwalla A."/>
            <person name="Civetta A."/>
            <person name="Clifton S.W."/>
            <person name="Comeron J.M."/>
            <person name="Costello J.C."/>
            <person name="Coyne J.A."/>
            <person name="Daub J."/>
            <person name="David R.G."/>
            <person name="Delcher A.L."/>
            <person name="Delehaunty K."/>
            <person name="Do C.B."/>
            <person name="Ebling H."/>
            <person name="Edwards K."/>
            <person name="Eickbush T."/>
            <person name="Evans J.D."/>
            <person name="Filipski A."/>
            <person name="Findeiss S."/>
            <person name="Freyhult E."/>
            <person name="Fulton L."/>
            <person name="Fulton R."/>
            <person name="Garcia A.C."/>
            <person name="Gardiner A."/>
            <person name="Garfield D.A."/>
            <person name="Garvin B.E."/>
            <person name="Gibson G."/>
            <person name="Gilbert D."/>
            <person name="Gnerre S."/>
            <person name="Godfrey J."/>
            <person name="Good R."/>
            <person name="Gotea V."/>
            <person name="Gravely B."/>
            <person name="Greenberg A.J."/>
            <person name="Griffiths-Jones S."/>
            <person name="Gross S."/>
            <person name="Guigo R."/>
            <person name="Gustafson E.A."/>
            <person name="Haerty W."/>
            <person name="Hahn M.W."/>
            <person name="Halligan D.L."/>
            <person name="Halpern A.L."/>
            <person name="Halter G.M."/>
            <person name="Han M.V."/>
            <person name="Heger A."/>
            <person name="Hillier L."/>
            <person name="Hinrichs A.S."/>
            <person name="Holmes I."/>
            <person name="Hoskins R.A."/>
            <person name="Hubisz M.J."/>
            <person name="Hultmark D."/>
            <person name="Huntley M.A."/>
            <person name="Jaffe D.B."/>
            <person name="Jagadeeshan S."/>
            <person name="Jeck W.R."/>
            <person name="Johnson J."/>
            <person name="Jones C.D."/>
            <person name="Jordan W.C."/>
            <person name="Karpen G.H."/>
            <person name="Kataoka E."/>
            <person name="Keightley P.D."/>
            <person name="Kheradpour P."/>
            <person name="Kirkness E.F."/>
            <person name="Koerich L.B."/>
            <person name="Kristiansen K."/>
            <person name="Kudrna D."/>
            <person name="Kulathinal R.J."/>
            <person name="Kumar S."/>
            <person name="Kwok R."/>
            <person name="Lander E."/>
            <person name="Langley C.H."/>
            <person name="Lapoint R."/>
            <person name="Lazzaro B.P."/>
            <person name="Lee S.J."/>
            <person name="Levesque L."/>
            <person name="Li R."/>
            <person name="Lin C.F."/>
            <person name="Lin M.F."/>
            <person name="Lindblad-Toh K."/>
            <person name="Llopart A."/>
            <person name="Long M."/>
            <person name="Low L."/>
            <person name="Lozovsky E."/>
            <person name="Lu J."/>
            <person name="Luo M."/>
            <person name="Machado C.A."/>
            <person name="Makalowski W."/>
            <person name="Marzo M."/>
            <person name="Matsuda M."/>
            <person name="Matzkin L."/>
            <person name="McAllister B."/>
            <person name="McBride C.S."/>
            <person name="McKernan B."/>
            <person name="McKernan K."/>
            <person name="Mendez-Lago M."/>
            <person name="Minx P."/>
            <person name="Mollenhauer M.U."/>
            <person name="Montooth K."/>
            <person name="Mount S.M."/>
            <person name="Mu X."/>
            <person name="Myers E."/>
            <person name="Negre B."/>
            <person name="Newfeld S."/>
            <person name="Nielsen R."/>
            <person name="Noor M.A."/>
            <person name="O'Grady P."/>
            <person name="Pachter L."/>
            <person name="Papaceit M."/>
            <person name="Parisi M.J."/>
            <person name="Parisi M."/>
            <person name="Parts L."/>
            <person name="Pedersen J.S."/>
            <person name="Pesole G."/>
            <person name="Phillippy A.M."/>
            <person name="Ponting C.P."/>
            <person name="Pop M."/>
            <person name="Porcelli D."/>
            <person name="Powell J.R."/>
            <person name="Prohaska S."/>
            <person name="Pruitt K."/>
            <person name="Puig M."/>
            <person name="Quesneville H."/>
            <person name="Ram K.R."/>
            <person name="Rand D."/>
            <person name="Rasmussen M.D."/>
            <person name="Reed L.K."/>
            <person name="Reenan R."/>
            <person name="Reily A."/>
            <person name="Remington K.A."/>
            <person name="Rieger T.T."/>
            <person name="Ritchie M.G."/>
            <person name="Robin C."/>
            <person name="Rogers Y.H."/>
            <person name="Rohde C."/>
            <person name="Rozas J."/>
            <person name="Rubenfield M.J."/>
            <person name="Ruiz A."/>
            <person name="Russo S."/>
            <person name="Salzberg S.L."/>
            <person name="Sanchez-Gracia A."/>
            <person name="Saranga D.J."/>
            <person name="Sato H."/>
            <person name="Schaeffer S.W."/>
            <person name="Schatz M.C."/>
            <person name="Schlenke T."/>
            <person name="Schwartz R."/>
            <person name="Segarra C."/>
            <person name="Singh R.S."/>
            <person name="Sirot L."/>
            <person name="Sirota M."/>
            <person name="Sisneros N.B."/>
            <person name="Smith C.D."/>
            <person name="Smith T.F."/>
            <person name="Spieth J."/>
            <person name="Stage D.E."/>
            <person name="Stark A."/>
            <person name="Stephan W."/>
            <person name="Strausberg R.L."/>
            <person name="Strempel S."/>
            <person name="Sturgill D."/>
            <person name="Sutton G."/>
            <person name="Sutton G.G."/>
            <person name="Tao W."/>
            <person name="Teichmann S."/>
            <person name="Tobari Y.N."/>
            <person name="Tomimura Y."/>
            <person name="Tsolas J.M."/>
            <person name="Valente V.L."/>
            <person name="Venter E."/>
            <person name="Venter J.C."/>
            <person name="Vicario S."/>
            <person name="Vieira F.G."/>
            <person name="Vilella A.J."/>
            <person name="Villasante A."/>
            <person name="Walenz B."/>
            <person name="Wang J."/>
            <person name="Wasserman M."/>
            <person name="Watts T."/>
            <person name="Wilson D."/>
            <person name="Wilson R.K."/>
            <person name="Wing R.A."/>
            <person name="Wolfner M.F."/>
            <person name="Wong A."/>
            <person name="Wong G.K."/>
            <person name="Wu C.I."/>
            <person name="Wu G."/>
            <person name="Yamamoto D."/>
            <person name="Yang H.P."/>
            <person name="Yang S.P."/>
            <person name="Yorke J.A."/>
            <person name="Yoshida K."/>
            <person name="Zdobnov E."/>
            <person name="Zhang P."/>
            <person name="Zhang Y."/>
            <person name="Zimin A.V."/>
            <person name="Baldwin J."/>
            <person name="Abdouelleil A."/>
            <person name="Abdulkadir J."/>
            <person name="Abebe A."/>
            <person name="Abera B."/>
            <person name="Abreu J."/>
            <person name="Acer S.C."/>
            <person name="Aftuck L."/>
            <person name="Alexander A."/>
            <person name="An P."/>
            <person name="Anderson E."/>
            <person name="Anderson S."/>
            <person name="Arachi H."/>
            <person name="Azer M."/>
            <person name="Bachantsang P."/>
            <person name="Barry A."/>
            <person name="Bayul T."/>
            <person name="Berlin A."/>
            <person name="Bessette D."/>
            <person name="Bloom T."/>
            <person name="Blye J."/>
            <person name="Boguslavskiy L."/>
            <person name="Bonnet C."/>
            <person name="Boukhgalter B."/>
            <person name="Bourzgui I."/>
            <person name="Brown A."/>
            <person name="Cahill P."/>
            <person name="Channer S."/>
            <person name="Cheshatsang Y."/>
            <person name="Chuda L."/>
            <person name="Citroen M."/>
            <person name="Collymore A."/>
            <person name="Cooke P."/>
            <person name="Costello M."/>
            <person name="D'Aco K."/>
            <person name="Daza R."/>
            <person name="De Haan G."/>
            <person name="DeGray S."/>
            <person name="DeMaso C."/>
            <person name="Dhargay N."/>
            <person name="Dooley K."/>
            <person name="Dooley E."/>
            <person name="Doricent M."/>
            <person name="Dorje P."/>
            <person name="Dorjee K."/>
            <person name="Dupes A."/>
            <person name="Elong R."/>
            <person name="Falk J."/>
            <person name="Farina A."/>
            <person name="Faro S."/>
            <person name="Ferguson D."/>
            <person name="Fisher S."/>
            <person name="Foley C.D."/>
            <person name="Franke A."/>
            <person name="Friedrich D."/>
            <person name="Gadbois L."/>
            <person name="Gearin G."/>
            <person name="Gearin C.R."/>
            <person name="Giannoukos G."/>
            <person name="Goode T."/>
            <person name="Graham J."/>
            <person name="Grandbois E."/>
            <person name="Grewal S."/>
            <person name="Gyaltsen K."/>
            <person name="Hafez N."/>
            <person name="Hagos B."/>
            <person name="Hall J."/>
            <person name="Henson C."/>
            <person name="Hollinger A."/>
            <person name="Honan T."/>
            <person name="Huard M.D."/>
            <person name="Hughes L."/>
            <person name="Hurhula B."/>
            <person name="Husby M.E."/>
            <person name="Kamat A."/>
            <person name="Kanga B."/>
            <person name="Kashin S."/>
            <person name="Khazanovich D."/>
            <person name="Kisner P."/>
            <person name="Lance K."/>
            <person name="Lara M."/>
            <person name="Lee W."/>
            <person name="Lennon N."/>
            <person name="Letendre F."/>
            <person name="LeVine R."/>
            <person name="Lipovsky A."/>
            <person name="Liu X."/>
            <person name="Liu J."/>
            <person name="Liu S."/>
            <person name="Lokyitsang T."/>
            <person name="Lokyitsang Y."/>
            <person name="Lubonja R."/>
            <person name="Lui A."/>
            <person name="MacDonald P."/>
            <person name="Magnisalis V."/>
            <person name="Maru K."/>
            <person name="Matthews C."/>
            <person name="McCusker W."/>
            <person name="McDonough S."/>
            <person name="Mehta T."/>
            <person name="Meldrim J."/>
            <person name="Meneus L."/>
            <person name="Mihai O."/>
            <person name="Mihalev A."/>
            <person name="Mihova T."/>
            <person name="Mittelman R."/>
            <person name="Mlenga V."/>
            <person name="Montmayeur A."/>
            <person name="Mulrain L."/>
            <person name="Navidi A."/>
            <person name="Naylor J."/>
            <person name="Negash T."/>
            <person name="Nguyen T."/>
            <person name="Nguyen N."/>
            <person name="Nicol R."/>
            <person name="Norbu C."/>
            <person name="Norbu N."/>
            <person name="Novod N."/>
            <person name="O'Neill B."/>
            <person name="Osman S."/>
            <person name="Markiewicz E."/>
            <person name="Oyono O.L."/>
            <person name="Patti C."/>
            <person name="Phunkhang P."/>
            <person name="Pierre F."/>
            <person name="Priest M."/>
            <person name="Raghuraman S."/>
            <person name="Rege F."/>
            <person name="Reyes R."/>
            <person name="Rise C."/>
            <person name="Rogov P."/>
            <person name="Ross K."/>
            <person name="Ryan E."/>
            <person name="Settipalli S."/>
            <person name="Shea T."/>
            <person name="Sherpa N."/>
            <person name="Shi L."/>
            <person name="Shih D."/>
            <person name="Sparrow T."/>
            <person name="Spaulding J."/>
            <person name="Stalker J."/>
            <person name="Stange-Thomann N."/>
            <person name="Stavropoulos S."/>
            <person name="Stone C."/>
            <person name="Strader C."/>
            <person name="Tesfaye S."/>
            <person name="Thomson T."/>
            <person name="Thoulutsang Y."/>
            <person name="Thoulutsang D."/>
            <person name="Topham K."/>
            <person name="Topping I."/>
            <person name="Tsamla T."/>
            <person name="Vassiliev H."/>
            <person name="Vo A."/>
            <person name="Wangchuk T."/>
            <person name="Wangdi T."/>
            <person name="Weiand M."/>
            <person name="Wilkinson J."/>
            <person name="Wilson A."/>
            <person name="Yadav S."/>
            <person name="Young G."/>
            <person name="Yu Q."/>
            <person name="Zembek L."/>
            <person name="Zhong D."/>
            <person name="Zimmer A."/>
            <person name="Zwirko Z."/>
            <person name="Jaffe D.B."/>
            <person name="Alvarez P."/>
            <person name="Brockman W."/>
            <person name="Butler J."/>
            <person name="Chin C."/>
            <person name="Gnerre S."/>
            <person name="Grabherr M."/>
            <person name="Kleber M."/>
            <person name="Mauceli E."/>
            <person name="MacCallum I."/>
        </authorList>
    </citation>
    <scope>NUCLEOTIDE SEQUENCE [LARGE SCALE GENOMIC DNA]</scope>
    <source>
        <strain evidence="21">Tucson 15081-1352.22</strain>
    </source>
</reference>
<evidence type="ECO:0000256" key="6">
    <source>
        <dbReference type="ARBA" id="ARBA00022771"/>
    </source>
</evidence>
<evidence type="ECO:0000259" key="18">
    <source>
        <dbReference type="PROSITE" id="PS50076"/>
    </source>
</evidence>
<dbReference type="InterPro" id="IPR018253">
    <property type="entry name" value="DnaJ_domain_CS"/>
</dbReference>
<evidence type="ECO:0000256" key="5">
    <source>
        <dbReference type="ARBA" id="ARBA00022737"/>
    </source>
</evidence>
<dbReference type="InterPro" id="IPR051938">
    <property type="entry name" value="Apopto_cytoskel_mod"/>
</dbReference>
<evidence type="ECO:0000256" key="12">
    <source>
        <dbReference type="ARBA" id="ARBA00023136"/>
    </source>
</evidence>
<keyword evidence="2" id="KW-0217">Developmental protein</keyword>
<proteinExistence type="inferred from homology"/>
<feature type="compositionally biased region" description="Basic and acidic residues" evidence="17">
    <location>
        <begin position="499"/>
        <end position="512"/>
    </location>
</feature>
<dbReference type="PANTHER" id="PTHR44145:SF3">
    <property type="entry name" value="DNAJ HOMOLOG SUBFAMILY A MEMBER 3, MITOCHONDRIAL"/>
    <property type="match status" value="1"/>
</dbReference>
<dbReference type="Pfam" id="PF01556">
    <property type="entry name" value="DnaJ_C"/>
    <property type="match status" value="1"/>
</dbReference>
<evidence type="ECO:0000256" key="17">
    <source>
        <dbReference type="SAM" id="MobiDB-lite"/>
    </source>
</evidence>
<feature type="region of interest" description="Disordered" evidence="17">
    <location>
        <begin position="447"/>
        <end position="531"/>
    </location>
</feature>
<dbReference type="Pfam" id="PF00684">
    <property type="entry name" value="DnaJ_CXXCXGXG"/>
    <property type="match status" value="1"/>
</dbReference>
<dbReference type="GO" id="GO:0005524">
    <property type="term" value="F:ATP binding"/>
    <property type="evidence" value="ECO:0007669"/>
    <property type="project" value="InterPro"/>
</dbReference>
<evidence type="ECO:0000256" key="15">
    <source>
        <dbReference type="ARBA" id="ARBA00093620"/>
    </source>
</evidence>
<dbReference type="GO" id="GO:0031072">
    <property type="term" value="F:heat shock protein binding"/>
    <property type="evidence" value="ECO:0007669"/>
    <property type="project" value="InterPro"/>
</dbReference>
<feature type="zinc finger region" description="CR-type" evidence="16">
    <location>
        <begin position="236"/>
        <end position="314"/>
    </location>
</feature>
<dbReference type="GO" id="GO:0006457">
    <property type="term" value="P:protein folding"/>
    <property type="evidence" value="ECO:0007669"/>
    <property type="project" value="InterPro"/>
</dbReference>
<dbReference type="PROSITE" id="PS51188">
    <property type="entry name" value="ZF_CR"/>
    <property type="match status" value="1"/>
</dbReference>
<comment type="subcellular location">
    <subcellularLocation>
        <location evidence="1">Mitochondrion outer membrane</location>
    </subcellularLocation>
</comment>
<dbReference type="EMBL" id="CH933808">
    <property type="protein sequence ID" value="KRG03919.1"/>
    <property type="molecule type" value="Genomic_DNA"/>
</dbReference>
<name>A0A0Q9X6L9_DROMO</name>
<feature type="domain" description="J" evidence="18">
    <location>
        <begin position="87"/>
        <end position="152"/>
    </location>
</feature>
<dbReference type="HAMAP" id="MF_01152">
    <property type="entry name" value="DnaJ"/>
    <property type="match status" value="1"/>
</dbReference>
<keyword evidence="5" id="KW-0677">Repeat</keyword>
<evidence type="ECO:0000259" key="19">
    <source>
        <dbReference type="PROSITE" id="PS51188"/>
    </source>
</evidence>
<dbReference type="InterPro" id="IPR012724">
    <property type="entry name" value="DnaJ"/>
</dbReference>
<feature type="compositionally biased region" description="Basic and acidic residues" evidence="17">
    <location>
        <begin position="475"/>
        <end position="491"/>
    </location>
</feature>
<evidence type="ECO:0000256" key="3">
    <source>
        <dbReference type="ARBA" id="ARBA00022481"/>
    </source>
</evidence>
<keyword evidence="4 16" id="KW-0479">Metal-binding</keyword>
<dbReference type="InterPro" id="IPR002939">
    <property type="entry name" value="DnaJ_C"/>
</dbReference>
<dbReference type="OrthoDB" id="10256793at2759"/>
<evidence type="ECO:0000313" key="21">
    <source>
        <dbReference type="Proteomes" id="UP000009192"/>
    </source>
</evidence>
<evidence type="ECO:0000256" key="7">
    <source>
        <dbReference type="ARBA" id="ARBA00022787"/>
    </source>
</evidence>
<dbReference type="GO" id="GO:0045879">
    <property type="term" value="P:negative regulation of smoothened signaling pathway"/>
    <property type="evidence" value="ECO:0007669"/>
    <property type="project" value="EnsemblMetazoa"/>
</dbReference>
<dbReference type="PRINTS" id="PR00625">
    <property type="entry name" value="JDOMAIN"/>
</dbReference>
<dbReference type="GO" id="GO:0008270">
    <property type="term" value="F:zinc ion binding"/>
    <property type="evidence" value="ECO:0007669"/>
    <property type="project" value="UniProtKB-KW"/>
</dbReference>
<evidence type="ECO:0000256" key="4">
    <source>
        <dbReference type="ARBA" id="ARBA00022723"/>
    </source>
</evidence>
<dbReference type="Gene3D" id="1.10.287.110">
    <property type="entry name" value="DnaJ domain"/>
    <property type="match status" value="1"/>
</dbReference>
<feature type="region of interest" description="Disordered" evidence="17">
    <location>
        <begin position="50"/>
        <end position="78"/>
    </location>
</feature>
<dbReference type="CDD" id="cd06257">
    <property type="entry name" value="DnaJ"/>
    <property type="match status" value="1"/>
</dbReference>
<dbReference type="PROSITE" id="PS50076">
    <property type="entry name" value="DNAJ_2"/>
    <property type="match status" value="1"/>
</dbReference>
<feature type="compositionally biased region" description="Low complexity" evidence="17">
    <location>
        <begin position="50"/>
        <end position="75"/>
    </location>
</feature>
<sequence>MDKMISCKNLCVLRQLPFKGCCRQYNATLLSGRLASWTTRAAASSTAGVATSAWQQRAPHQRQQQLQQQQQQQRRSIFSSSRLNAKDYYATLGVAKNASAKDIKKAYYQLAKKYHPDTNKDDPDASKKFQEVSEAYEVLSDDQKRREYDTYGQTTENMNRQGGAGGFGGGGPFGAEGFAQNWQFRSTIDPEELFRKIFGEGNFRSNNFDDFADSKFGFGQAQELVMDLTFAQAARGINKDVNVNVVDQCPKCAGSKCEPGTKPGRCQYCNGSGFETISTGPFVMRSTCRYCQGTRQYIKYPCAECEGKGRTVQRRKVTVPVPAGIENGQTVRMQVGSKELFITFRVERSDYFRRDGADVHTDAPISLSQAVLGGTIRVQGVYEDQWLNIEPGTSSHRKIALRGKGLKRVNAHGHGDHFVHIKIDIPKKLSQQQRALIEAYAELEEDTPGQINGMAERKDGSKKATAGPSKANGPEGREGTAKGTQGERRATEATATSTTKDEEIEKSERRTGESGGSGGVGFLSKIKSLFN</sequence>
<evidence type="ECO:0000256" key="13">
    <source>
        <dbReference type="ARBA" id="ARBA00023186"/>
    </source>
</evidence>
<evidence type="ECO:0000313" key="20">
    <source>
        <dbReference type="EMBL" id="KRG03919.1"/>
    </source>
</evidence>
<keyword evidence="21" id="KW-1185">Reference proteome</keyword>
<dbReference type="InterPro" id="IPR036869">
    <property type="entry name" value="J_dom_sf"/>
</dbReference>
<keyword evidence="11" id="KW-0496">Mitochondrion</keyword>
<organism evidence="20 21">
    <name type="scientific">Drosophila mojavensis</name>
    <name type="common">Fruit fly</name>
    <dbReference type="NCBI Taxonomy" id="7230"/>
    <lineage>
        <taxon>Eukaryota</taxon>
        <taxon>Metazoa</taxon>
        <taxon>Ecdysozoa</taxon>
        <taxon>Arthropoda</taxon>
        <taxon>Hexapoda</taxon>
        <taxon>Insecta</taxon>
        <taxon>Pterygota</taxon>
        <taxon>Neoptera</taxon>
        <taxon>Endopterygota</taxon>
        <taxon>Diptera</taxon>
        <taxon>Brachycera</taxon>
        <taxon>Muscomorpha</taxon>
        <taxon>Ephydroidea</taxon>
        <taxon>Drosophilidae</taxon>
        <taxon>Drosophila</taxon>
    </lineage>
</organism>
<dbReference type="GO" id="GO:0005113">
    <property type="term" value="F:patched binding"/>
    <property type="evidence" value="ECO:0007669"/>
    <property type="project" value="EnsemblMetazoa"/>
</dbReference>
<keyword evidence="3" id="KW-0488">Methylation</keyword>
<dbReference type="FunCoup" id="A0A0Q9X6L9">
    <property type="interactions" value="1887"/>
</dbReference>
<dbReference type="FunFam" id="1.10.287.110:FF:000075">
    <property type="entry name" value="Uncharacterized protein, isoform D"/>
    <property type="match status" value="1"/>
</dbReference>
<evidence type="ECO:0000256" key="14">
    <source>
        <dbReference type="ARBA" id="ARBA00080150"/>
    </source>
</evidence>
<dbReference type="GO" id="GO:0009408">
    <property type="term" value="P:response to heat"/>
    <property type="evidence" value="ECO:0007669"/>
    <property type="project" value="InterPro"/>
</dbReference>
<dbReference type="CDD" id="cd10719">
    <property type="entry name" value="DnaJ_zf"/>
    <property type="match status" value="1"/>
</dbReference>
<dbReference type="FunFam" id="2.60.260.20:FF:000005">
    <property type="entry name" value="Chaperone protein dnaJ 1, mitochondrial"/>
    <property type="match status" value="1"/>
</dbReference>
<evidence type="ECO:0000256" key="8">
    <source>
        <dbReference type="ARBA" id="ARBA00022833"/>
    </source>
</evidence>
<dbReference type="FunFam" id="2.10.230.10:FF:000003">
    <property type="entry name" value="dnaJ homolog subfamily A member 3, mitochondrial"/>
    <property type="match status" value="1"/>
</dbReference>
<keyword evidence="9" id="KW-0809">Transit peptide</keyword>
<dbReference type="GO" id="GO:0007005">
    <property type="term" value="P:mitochondrion organization"/>
    <property type="evidence" value="ECO:0007669"/>
    <property type="project" value="TreeGrafter"/>
</dbReference>
<evidence type="ECO:0000256" key="1">
    <source>
        <dbReference type="ARBA" id="ARBA00004294"/>
    </source>
</evidence>
<dbReference type="Pfam" id="PF00226">
    <property type="entry name" value="DnaJ"/>
    <property type="match status" value="1"/>
</dbReference>
<dbReference type="InterPro" id="IPR001623">
    <property type="entry name" value="DnaJ_domain"/>
</dbReference>
<dbReference type="GO" id="GO:0051082">
    <property type="term" value="F:unfolded protein binding"/>
    <property type="evidence" value="ECO:0007669"/>
    <property type="project" value="InterPro"/>
</dbReference>
<evidence type="ECO:0000256" key="9">
    <source>
        <dbReference type="ARBA" id="ARBA00022946"/>
    </source>
</evidence>
<dbReference type="SUPFAM" id="SSF46565">
    <property type="entry name" value="Chaperone J-domain"/>
    <property type="match status" value="1"/>
</dbReference>
<dbReference type="Gene3D" id="2.10.230.10">
    <property type="entry name" value="Heat shock protein DnaJ, cysteine-rich domain"/>
    <property type="match status" value="1"/>
</dbReference>
<keyword evidence="6 16" id="KW-0863">Zinc-finger</keyword>
<dbReference type="InterPro" id="IPR036410">
    <property type="entry name" value="HSP_DnaJ_Cys-rich_dom_sf"/>
</dbReference>
<dbReference type="SUPFAM" id="SSF57938">
    <property type="entry name" value="DnaJ/Hsp40 cysteine-rich domain"/>
    <property type="match status" value="1"/>
</dbReference>
<keyword evidence="12" id="KW-0472">Membrane</keyword>
<dbReference type="GO" id="GO:0005741">
    <property type="term" value="C:mitochondrial outer membrane"/>
    <property type="evidence" value="ECO:0007669"/>
    <property type="project" value="UniProtKB-SubCell"/>
</dbReference>
<dbReference type="InterPro" id="IPR001305">
    <property type="entry name" value="HSP_DnaJ_Cys-rich_dom"/>
</dbReference>
<accession>A0A0Q9X6L9</accession>
<evidence type="ECO:0000256" key="2">
    <source>
        <dbReference type="ARBA" id="ARBA00022473"/>
    </source>
</evidence>
<dbReference type="GO" id="GO:0043066">
    <property type="term" value="P:negative regulation of apoptotic process"/>
    <property type="evidence" value="ECO:0007669"/>
    <property type="project" value="TreeGrafter"/>
</dbReference>
<dbReference type="SMART" id="SM00271">
    <property type="entry name" value="DnaJ"/>
    <property type="match status" value="1"/>
</dbReference>
<evidence type="ECO:0000256" key="11">
    <source>
        <dbReference type="ARBA" id="ARBA00023128"/>
    </source>
</evidence>
<evidence type="ECO:0000256" key="16">
    <source>
        <dbReference type="PROSITE-ProRule" id="PRU00546"/>
    </source>
</evidence>
<dbReference type="PROSITE" id="PS00636">
    <property type="entry name" value="DNAJ_1"/>
    <property type="match status" value="1"/>
</dbReference>
<keyword evidence="7" id="KW-1000">Mitochondrion outer membrane</keyword>
<keyword evidence="10" id="KW-0007">Acetylation</keyword>
<dbReference type="PANTHER" id="PTHR44145">
    <property type="entry name" value="DNAJ HOMOLOG SUBFAMILY A MEMBER 3, MITOCHONDRIAL"/>
    <property type="match status" value="1"/>
</dbReference>
<dbReference type="GO" id="GO:0005829">
    <property type="term" value="C:cytosol"/>
    <property type="evidence" value="ECO:0007669"/>
    <property type="project" value="EnsemblMetazoa"/>
</dbReference>
<dbReference type="InParanoid" id="A0A0Q9X6L9"/>
<keyword evidence="8 16" id="KW-0862">Zinc</keyword>
<dbReference type="Gene3D" id="2.60.260.20">
    <property type="entry name" value="Urease metallochaperone UreE, N-terminal domain"/>
    <property type="match status" value="2"/>
</dbReference>
<dbReference type="SUPFAM" id="SSF49493">
    <property type="entry name" value="HSP40/DnaJ peptide-binding domain"/>
    <property type="match status" value="1"/>
</dbReference>
<keyword evidence="13" id="KW-0143">Chaperone</keyword>
<dbReference type="AlphaFoldDB" id="A0A0Q9X6L9"/>
<dbReference type="SMR" id="A0A0Q9X6L9"/>
<dbReference type="CDD" id="cd10747">
    <property type="entry name" value="DnaJ_C"/>
    <property type="match status" value="1"/>
</dbReference>
<gene>
    <name evidence="20" type="primary">Dmoj\GI19741</name>
    <name evidence="20" type="ORF">Dmoj_GI19741</name>
</gene>